<evidence type="ECO:0000313" key="2">
    <source>
        <dbReference type="Proteomes" id="UP001501455"/>
    </source>
</evidence>
<dbReference type="EMBL" id="BAAAXF010000082">
    <property type="protein sequence ID" value="GAA3504993.1"/>
    <property type="molecule type" value="Genomic_DNA"/>
</dbReference>
<organism evidence="1 2">
    <name type="scientific">Streptomyces prasinosporus</name>
    <dbReference type="NCBI Taxonomy" id="68256"/>
    <lineage>
        <taxon>Bacteria</taxon>
        <taxon>Bacillati</taxon>
        <taxon>Actinomycetota</taxon>
        <taxon>Actinomycetes</taxon>
        <taxon>Kitasatosporales</taxon>
        <taxon>Streptomycetaceae</taxon>
        <taxon>Streptomyces</taxon>
        <taxon>Streptomyces albogriseolus group</taxon>
    </lineage>
</organism>
<reference evidence="2" key="1">
    <citation type="journal article" date="2019" name="Int. J. Syst. Evol. Microbiol.">
        <title>The Global Catalogue of Microorganisms (GCM) 10K type strain sequencing project: providing services to taxonomists for standard genome sequencing and annotation.</title>
        <authorList>
            <consortium name="The Broad Institute Genomics Platform"/>
            <consortium name="The Broad Institute Genome Sequencing Center for Infectious Disease"/>
            <person name="Wu L."/>
            <person name="Ma J."/>
        </authorList>
    </citation>
    <scope>NUCLEOTIDE SEQUENCE [LARGE SCALE GENOMIC DNA]</scope>
    <source>
        <strain evidence="2">JCM 4816</strain>
    </source>
</reference>
<protein>
    <submittedName>
        <fullName evidence="1">Uncharacterized protein</fullName>
    </submittedName>
</protein>
<dbReference type="Proteomes" id="UP001501455">
    <property type="component" value="Unassembled WGS sequence"/>
</dbReference>
<keyword evidence="2" id="KW-1185">Reference proteome</keyword>
<comment type="caution">
    <text evidence="1">The sequence shown here is derived from an EMBL/GenBank/DDBJ whole genome shotgun (WGS) entry which is preliminary data.</text>
</comment>
<name>A0ABP6UB68_9ACTN</name>
<gene>
    <name evidence="1" type="ORF">GCM10019016_121060</name>
</gene>
<proteinExistence type="predicted"/>
<accession>A0ABP6UB68</accession>
<sequence>MVVGAEEHRRFGYVESQGIGMVVDEVGSASHLCLRHGMLRSQALNTEQSARLIERLAGETAT</sequence>
<evidence type="ECO:0000313" key="1">
    <source>
        <dbReference type="EMBL" id="GAA3504993.1"/>
    </source>
</evidence>